<dbReference type="EMBL" id="BORB01000005">
    <property type="protein sequence ID" value="GIN56645.1"/>
    <property type="molecule type" value="Genomic_DNA"/>
</dbReference>
<organism evidence="2 3">
    <name type="scientific">Lederbergia ruris</name>
    <dbReference type="NCBI Taxonomy" id="217495"/>
    <lineage>
        <taxon>Bacteria</taxon>
        <taxon>Bacillati</taxon>
        <taxon>Bacillota</taxon>
        <taxon>Bacilli</taxon>
        <taxon>Bacillales</taxon>
        <taxon>Bacillaceae</taxon>
        <taxon>Lederbergia</taxon>
    </lineage>
</organism>
<sequence>MDTKFNSPKGFGRILDHSFSLGKNNFAPFFTVFLIFMGPIFLVQAFIKLLSGAAFFKGSGEGEFWFEQTIMSFEDTPANVIADLGISLVSFLGIFLYPLALGSIMLMINHIRKNETFTLGQVMKEVFPRYGYLLASSFLFGLISFGSFFVPMFFIGIVGVIGGLIHPVIGVILAILMVLGTMIGVGYFLTRWSFYFGPVILGEEPLGFSKSWKMTKSRAWVLLGLYLVFFLIISSIIYSVEFSLMILLGNSVFVTLVSGVVTLFTSMIFAVGYSVMYYDLKLRFEAEDLKDLISEYNVRP</sequence>
<feature type="transmembrane region" description="Helical" evidence="1">
    <location>
        <begin position="130"/>
        <end position="158"/>
    </location>
</feature>
<name>A0ABQ4KF90_9BACI</name>
<feature type="transmembrane region" description="Helical" evidence="1">
    <location>
        <begin position="219"/>
        <end position="240"/>
    </location>
</feature>
<accession>A0ABQ4KF90</accession>
<reference evidence="2 3" key="1">
    <citation type="submission" date="2021-03" db="EMBL/GenBank/DDBJ databases">
        <title>Antimicrobial resistance genes in bacteria isolated from Japanese honey, and their potential for conferring macrolide and lincosamide resistance in the American foulbrood pathogen Paenibacillus larvae.</title>
        <authorList>
            <person name="Okamoto M."/>
            <person name="Kumagai M."/>
            <person name="Kanamori H."/>
            <person name="Takamatsu D."/>
        </authorList>
    </citation>
    <scope>NUCLEOTIDE SEQUENCE [LARGE SCALE GENOMIC DNA]</scope>
    <source>
        <strain evidence="2 3">J8TS2</strain>
    </source>
</reference>
<dbReference type="RefSeq" id="WP_158321839.1">
    <property type="nucleotide sequence ID" value="NZ_BORB01000005.1"/>
</dbReference>
<keyword evidence="3" id="KW-1185">Reference proteome</keyword>
<feature type="transmembrane region" description="Helical" evidence="1">
    <location>
        <begin position="164"/>
        <end position="189"/>
    </location>
</feature>
<proteinExistence type="predicted"/>
<feature type="transmembrane region" description="Helical" evidence="1">
    <location>
        <begin position="84"/>
        <end position="109"/>
    </location>
</feature>
<dbReference type="Proteomes" id="UP000679950">
    <property type="component" value="Unassembled WGS sequence"/>
</dbReference>
<keyword evidence="1" id="KW-0472">Membrane</keyword>
<comment type="caution">
    <text evidence="2">The sequence shown here is derived from an EMBL/GenBank/DDBJ whole genome shotgun (WGS) entry which is preliminary data.</text>
</comment>
<gene>
    <name evidence="2" type="ORF">J8TS2_09640</name>
</gene>
<feature type="transmembrane region" description="Helical" evidence="1">
    <location>
        <begin position="252"/>
        <end position="275"/>
    </location>
</feature>
<keyword evidence="1" id="KW-1133">Transmembrane helix</keyword>
<feature type="transmembrane region" description="Helical" evidence="1">
    <location>
        <begin position="26"/>
        <end position="47"/>
    </location>
</feature>
<evidence type="ECO:0008006" key="4">
    <source>
        <dbReference type="Google" id="ProtNLM"/>
    </source>
</evidence>
<protein>
    <recommendedName>
        <fullName evidence="4">Glycerophosphoryl diester phosphodiesterase membrane domain-containing protein</fullName>
    </recommendedName>
</protein>
<evidence type="ECO:0000313" key="2">
    <source>
        <dbReference type="EMBL" id="GIN56645.1"/>
    </source>
</evidence>
<keyword evidence="1" id="KW-0812">Transmembrane</keyword>
<evidence type="ECO:0000256" key="1">
    <source>
        <dbReference type="SAM" id="Phobius"/>
    </source>
</evidence>
<evidence type="ECO:0000313" key="3">
    <source>
        <dbReference type="Proteomes" id="UP000679950"/>
    </source>
</evidence>